<feature type="region of interest" description="Disordered" evidence="1">
    <location>
        <begin position="106"/>
        <end position="184"/>
    </location>
</feature>
<proteinExistence type="predicted"/>
<protein>
    <submittedName>
        <fullName evidence="2 3">Uncharacterized protein</fullName>
    </submittedName>
</protein>
<feature type="region of interest" description="Disordered" evidence="1">
    <location>
        <begin position="1"/>
        <end position="50"/>
    </location>
</feature>
<name>A0A180GG38_PUCT1</name>
<gene>
    <name evidence="2" type="ORF">PTTG_05691</name>
</gene>
<dbReference type="EnsemblFungi" id="PTTG_05691-t43_1">
    <property type="protein sequence ID" value="PTTG_05691-t43_1-p1"/>
    <property type="gene ID" value="PTTG_05691"/>
</dbReference>
<keyword evidence="4" id="KW-1185">Reference proteome</keyword>
<dbReference type="Proteomes" id="UP000005240">
    <property type="component" value="Unassembled WGS sequence"/>
</dbReference>
<dbReference type="EMBL" id="ADAS02000081">
    <property type="protein sequence ID" value="OAV91398.1"/>
    <property type="molecule type" value="Genomic_DNA"/>
</dbReference>
<evidence type="ECO:0000313" key="2">
    <source>
        <dbReference type="EMBL" id="OAV91398.1"/>
    </source>
</evidence>
<feature type="region of interest" description="Disordered" evidence="1">
    <location>
        <begin position="232"/>
        <end position="270"/>
    </location>
</feature>
<organism evidence="2">
    <name type="scientific">Puccinia triticina (isolate 1-1 / race 1 (BBBD))</name>
    <name type="common">Brown leaf rust fungus</name>
    <dbReference type="NCBI Taxonomy" id="630390"/>
    <lineage>
        <taxon>Eukaryota</taxon>
        <taxon>Fungi</taxon>
        <taxon>Dikarya</taxon>
        <taxon>Basidiomycota</taxon>
        <taxon>Pucciniomycotina</taxon>
        <taxon>Pucciniomycetes</taxon>
        <taxon>Pucciniales</taxon>
        <taxon>Pucciniaceae</taxon>
        <taxon>Puccinia</taxon>
    </lineage>
</organism>
<dbReference type="VEuPathDB" id="FungiDB:PTTG_05691"/>
<evidence type="ECO:0000256" key="1">
    <source>
        <dbReference type="SAM" id="MobiDB-lite"/>
    </source>
</evidence>
<reference evidence="3" key="4">
    <citation type="submission" date="2025-05" db="UniProtKB">
        <authorList>
            <consortium name="EnsemblFungi"/>
        </authorList>
    </citation>
    <scope>IDENTIFICATION</scope>
    <source>
        <strain evidence="3">isolate 1-1 / race 1 (BBBD)</strain>
    </source>
</reference>
<dbReference type="AlphaFoldDB" id="A0A180GG38"/>
<feature type="region of interest" description="Disordered" evidence="1">
    <location>
        <begin position="299"/>
        <end position="320"/>
    </location>
</feature>
<reference evidence="2" key="2">
    <citation type="submission" date="2016-05" db="EMBL/GenBank/DDBJ databases">
        <title>Comparative analysis highlights variable genome content of wheat rusts and divergence of the mating loci.</title>
        <authorList>
            <person name="Cuomo C.A."/>
            <person name="Bakkeren G."/>
            <person name="Szabo L."/>
            <person name="Khalil H."/>
            <person name="Joly D."/>
            <person name="Goldberg J."/>
            <person name="Young S."/>
            <person name="Zeng Q."/>
            <person name="Fellers J."/>
        </authorList>
    </citation>
    <scope>NUCLEOTIDE SEQUENCE [LARGE SCALE GENOMIC DNA]</scope>
    <source>
        <strain evidence="2">1-1 BBBD Race 1</strain>
    </source>
</reference>
<feature type="compositionally biased region" description="Polar residues" evidence="1">
    <location>
        <begin position="257"/>
        <end position="267"/>
    </location>
</feature>
<feature type="region of interest" description="Disordered" evidence="1">
    <location>
        <begin position="199"/>
        <end position="219"/>
    </location>
</feature>
<reference evidence="2" key="1">
    <citation type="submission" date="2009-11" db="EMBL/GenBank/DDBJ databases">
        <authorList>
            <consortium name="The Broad Institute Genome Sequencing Platform"/>
            <person name="Ward D."/>
            <person name="Feldgarden M."/>
            <person name="Earl A."/>
            <person name="Young S.K."/>
            <person name="Zeng Q."/>
            <person name="Koehrsen M."/>
            <person name="Alvarado L."/>
            <person name="Berlin A."/>
            <person name="Bochicchio J."/>
            <person name="Borenstein D."/>
            <person name="Chapman S.B."/>
            <person name="Chen Z."/>
            <person name="Engels R."/>
            <person name="Freedman E."/>
            <person name="Gellesch M."/>
            <person name="Goldberg J."/>
            <person name="Griggs A."/>
            <person name="Gujja S."/>
            <person name="Heilman E."/>
            <person name="Heiman D."/>
            <person name="Hepburn T."/>
            <person name="Howarth C."/>
            <person name="Jen D."/>
            <person name="Larson L."/>
            <person name="Lewis B."/>
            <person name="Mehta T."/>
            <person name="Park D."/>
            <person name="Pearson M."/>
            <person name="Roberts A."/>
            <person name="Saif S."/>
            <person name="Shea T."/>
            <person name="Shenoy N."/>
            <person name="Sisk P."/>
            <person name="Stolte C."/>
            <person name="Sykes S."/>
            <person name="Thomson T."/>
            <person name="Walk T."/>
            <person name="White J."/>
            <person name="Yandava C."/>
            <person name="Izard J."/>
            <person name="Baranova O.V."/>
            <person name="Blanton J.M."/>
            <person name="Tanner A.C."/>
            <person name="Dewhirst F.E."/>
            <person name="Haas B."/>
            <person name="Nusbaum C."/>
            <person name="Birren B."/>
        </authorList>
    </citation>
    <scope>NUCLEOTIDE SEQUENCE [LARGE SCALE GENOMIC DNA]</scope>
    <source>
        <strain evidence="2">1-1 BBBD Race 1</strain>
    </source>
</reference>
<sequence>MMLNNGTYAPPAKAQIQSRSKSNQHSPETFYNGSRIPNRFESSDKDSPAHGSAAGWNFLAAMPQPQQLTKLMVVLAGYQLQPTPAPFAAAQVAPSRLQPPISILAQSDPWPAVPPSSSRPAVPPLNPSRLAGPPASPSRLAGPPASLSRLAGPPSSPSCLAGPPTSPSRSAVSPTSPQSTYSPLAAFLGHAKSKVPVVLNDPSVPPAAQNASKPPPSSILLSAFFGSQSIAEENFQLSDEQPAAPPITRPSPKPSTLHPNARSSEGTSLAPLNVQSAELSLISAPTWASKQSSLAKELVNEVASEPQPKSLLSSSPVGKPELPIPKTPAAIYASSKPSPPIIPHLKWWCL</sequence>
<evidence type="ECO:0000313" key="4">
    <source>
        <dbReference type="Proteomes" id="UP000005240"/>
    </source>
</evidence>
<reference evidence="3 4" key="3">
    <citation type="journal article" date="2017" name="G3 (Bethesda)">
        <title>Comparative analysis highlights variable genome content of wheat rusts and divergence of the mating loci.</title>
        <authorList>
            <person name="Cuomo C.A."/>
            <person name="Bakkeren G."/>
            <person name="Khalil H.B."/>
            <person name="Panwar V."/>
            <person name="Joly D."/>
            <person name="Linning R."/>
            <person name="Sakthikumar S."/>
            <person name="Song X."/>
            <person name="Adiconis X."/>
            <person name="Fan L."/>
            <person name="Goldberg J.M."/>
            <person name="Levin J.Z."/>
            <person name="Young S."/>
            <person name="Zeng Q."/>
            <person name="Anikster Y."/>
            <person name="Bruce M."/>
            <person name="Wang M."/>
            <person name="Yin C."/>
            <person name="McCallum B."/>
            <person name="Szabo L.J."/>
            <person name="Hulbert S."/>
            <person name="Chen X."/>
            <person name="Fellers J.P."/>
        </authorList>
    </citation>
    <scope>NUCLEOTIDE SEQUENCE</scope>
    <source>
        <strain evidence="4">Isolate 1-1 / race 1 (BBBD)</strain>
        <strain evidence="3">isolate 1-1 / race 1 (BBBD)</strain>
    </source>
</reference>
<feature type="compositionally biased region" description="Polar residues" evidence="1">
    <location>
        <begin position="167"/>
        <end position="182"/>
    </location>
</feature>
<evidence type="ECO:0000313" key="3">
    <source>
        <dbReference type="EnsemblFungi" id="PTTG_05691-t43_1-p1"/>
    </source>
</evidence>
<feature type="compositionally biased region" description="Polar residues" evidence="1">
    <location>
        <begin position="15"/>
        <end position="32"/>
    </location>
</feature>
<accession>A0A180GG38</accession>
<feature type="compositionally biased region" description="Pro residues" evidence="1">
    <location>
        <begin position="243"/>
        <end position="253"/>
    </location>
</feature>